<dbReference type="STRING" id="1703345.A3860_33830"/>
<sequence length="225" mass="25830">MSRTPTKQIKKGVSHLRVSTRRQGKSGLGLAAQRRLIAYYFKANNIQLVKEFIEIGSGRPRLRPKLKKTIDYCRKNNLSLYAANQSRIARNLGFVYDLIDSGLDFKSVDNPTADKRSKLFQALMDDLAGDDISRNTKNALVSARNKGVKLGGNSKKRRKTMRRKKKAFLKKMRPIIQKMQRRGITTQRGILGELNRRKIRTYHKKTGWHASTVHNLLHELTTKTK</sequence>
<reference evidence="4 5" key="1">
    <citation type="submission" date="2016-03" db="EMBL/GenBank/DDBJ databases">
        <title>Niastella vici sp. nov., isolated from farmland soil.</title>
        <authorList>
            <person name="Chen L."/>
            <person name="Wang D."/>
            <person name="Yang S."/>
            <person name="Wang G."/>
        </authorList>
    </citation>
    <scope>NUCLEOTIDE SEQUENCE [LARGE SCALE GENOMIC DNA]</scope>
    <source>
        <strain evidence="4 5">DJ57</strain>
    </source>
</reference>
<accession>A0A1V9FPU8</accession>
<dbReference type="InterPro" id="IPR050639">
    <property type="entry name" value="SSR_resolvase"/>
</dbReference>
<feature type="domain" description="Resolvase/invertase-type recombinase catalytic" evidence="3">
    <location>
        <begin position="12"/>
        <end position="149"/>
    </location>
</feature>
<dbReference type="PANTHER" id="PTHR30461">
    <property type="entry name" value="DNA-INVERTASE FROM LAMBDOID PROPHAGE"/>
    <property type="match status" value="1"/>
</dbReference>
<dbReference type="PANTHER" id="PTHR30461:SF2">
    <property type="entry name" value="SERINE RECOMBINASE PINE-RELATED"/>
    <property type="match status" value="1"/>
</dbReference>
<keyword evidence="1" id="KW-0238">DNA-binding</keyword>
<proteinExistence type="predicted"/>
<dbReference type="RefSeq" id="WP_081153316.1">
    <property type="nucleotide sequence ID" value="NZ_LVYD01000064.1"/>
</dbReference>
<dbReference type="Proteomes" id="UP000192796">
    <property type="component" value="Unassembled WGS sequence"/>
</dbReference>
<dbReference type="Gene3D" id="3.40.50.1390">
    <property type="entry name" value="Resolvase, N-terminal catalytic domain"/>
    <property type="match status" value="1"/>
</dbReference>
<gene>
    <name evidence="4" type="ORF">A3860_33830</name>
</gene>
<dbReference type="GO" id="GO:0003677">
    <property type="term" value="F:DNA binding"/>
    <property type="evidence" value="ECO:0007669"/>
    <property type="project" value="UniProtKB-KW"/>
</dbReference>
<dbReference type="SUPFAM" id="SSF53041">
    <property type="entry name" value="Resolvase-like"/>
    <property type="match status" value="1"/>
</dbReference>
<comment type="caution">
    <text evidence="4">The sequence shown here is derived from an EMBL/GenBank/DDBJ whole genome shotgun (WGS) entry which is preliminary data.</text>
</comment>
<evidence type="ECO:0000259" key="3">
    <source>
        <dbReference type="SMART" id="SM00857"/>
    </source>
</evidence>
<evidence type="ECO:0000313" key="4">
    <source>
        <dbReference type="EMBL" id="OQP60362.1"/>
    </source>
</evidence>
<keyword evidence="5" id="KW-1185">Reference proteome</keyword>
<evidence type="ECO:0000256" key="2">
    <source>
        <dbReference type="ARBA" id="ARBA00023172"/>
    </source>
</evidence>
<dbReference type="InterPro" id="IPR036162">
    <property type="entry name" value="Resolvase-like_N_sf"/>
</dbReference>
<dbReference type="InterPro" id="IPR006119">
    <property type="entry name" value="Resolv_N"/>
</dbReference>
<name>A0A1V9FPU8_9BACT</name>
<evidence type="ECO:0000256" key="1">
    <source>
        <dbReference type="ARBA" id="ARBA00023125"/>
    </source>
</evidence>
<dbReference type="AlphaFoldDB" id="A0A1V9FPU8"/>
<dbReference type="SMART" id="SM00857">
    <property type="entry name" value="Resolvase"/>
    <property type="match status" value="1"/>
</dbReference>
<dbReference type="Pfam" id="PF00239">
    <property type="entry name" value="Resolvase"/>
    <property type="match status" value="1"/>
</dbReference>
<evidence type="ECO:0000313" key="5">
    <source>
        <dbReference type="Proteomes" id="UP000192796"/>
    </source>
</evidence>
<organism evidence="4 5">
    <name type="scientific">Niastella vici</name>
    <dbReference type="NCBI Taxonomy" id="1703345"/>
    <lineage>
        <taxon>Bacteria</taxon>
        <taxon>Pseudomonadati</taxon>
        <taxon>Bacteroidota</taxon>
        <taxon>Chitinophagia</taxon>
        <taxon>Chitinophagales</taxon>
        <taxon>Chitinophagaceae</taxon>
        <taxon>Niastella</taxon>
    </lineage>
</organism>
<dbReference type="EMBL" id="LVYD01000064">
    <property type="protein sequence ID" value="OQP60362.1"/>
    <property type="molecule type" value="Genomic_DNA"/>
</dbReference>
<keyword evidence="2" id="KW-0233">DNA recombination</keyword>
<dbReference type="GO" id="GO:0000150">
    <property type="term" value="F:DNA strand exchange activity"/>
    <property type="evidence" value="ECO:0007669"/>
    <property type="project" value="InterPro"/>
</dbReference>
<protein>
    <recommendedName>
        <fullName evidence="3">Resolvase/invertase-type recombinase catalytic domain-containing protein</fullName>
    </recommendedName>
</protein>
<dbReference type="OrthoDB" id="2290206at2"/>